<keyword evidence="1" id="KW-0732">Signal</keyword>
<dbReference type="Gene3D" id="2.60.40.3800">
    <property type="match status" value="1"/>
</dbReference>
<dbReference type="Gene3D" id="2.60.40.4070">
    <property type="match status" value="1"/>
</dbReference>
<dbReference type="InterPro" id="IPR029030">
    <property type="entry name" value="Caspase-like_dom_sf"/>
</dbReference>
<proteinExistence type="predicted"/>
<dbReference type="Gene3D" id="3.40.50.10390">
    <property type="entry name" value="Gingipain r, domain 1"/>
    <property type="match status" value="1"/>
</dbReference>
<dbReference type="Gene3D" id="3.40.50.1460">
    <property type="match status" value="1"/>
</dbReference>
<dbReference type="Proteomes" id="UP000268469">
    <property type="component" value="Unassembled WGS sequence"/>
</dbReference>
<accession>A0A660SM20</accession>
<dbReference type="EMBL" id="QNBE01000006">
    <property type="protein sequence ID" value="RKX71562.1"/>
    <property type="molecule type" value="Genomic_DNA"/>
</dbReference>
<dbReference type="InterPro" id="IPR038490">
    <property type="entry name" value="Gingipain_propep_sf"/>
</dbReference>
<dbReference type="InterPro" id="IPR001769">
    <property type="entry name" value="Gingipain"/>
</dbReference>
<comment type="caution">
    <text evidence="3">The sequence shown here is derived from an EMBL/GenBank/DDBJ whole genome shotgun (WGS) entry which is preliminary data.</text>
</comment>
<reference evidence="3 4" key="1">
    <citation type="submission" date="2018-06" db="EMBL/GenBank/DDBJ databases">
        <title>Extensive metabolic versatility and redundancy in microbially diverse, dynamic hydrothermal sediments.</title>
        <authorList>
            <person name="Dombrowski N."/>
            <person name="Teske A."/>
            <person name="Baker B.J."/>
        </authorList>
    </citation>
    <scope>NUCLEOTIDE SEQUENCE [LARGE SCALE GENOMIC DNA]</scope>
    <source>
        <strain evidence="3">B36_G15</strain>
    </source>
</reference>
<gene>
    <name evidence="3" type="ORF">DRP53_01140</name>
</gene>
<dbReference type="InterPro" id="IPR013783">
    <property type="entry name" value="Ig-like_fold"/>
</dbReference>
<evidence type="ECO:0000313" key="3">
    <source>
        <dbReference type="EMBL" id="RKX71562.1"/>
    </source>
</evidence>
<dbReference type="GO" id="GO:0008234">
    <property type="term" value="F:cysteine-type peptidase activity"/>
    <property type="evidence" value="ECO:0007669"/>
    <property type="project" value="InterPro"/>
</dbReference>
<dbReference type="GO" id="GO:0006508">
    <property type="term" value="P:proteolysis"/>
    <property type="evidence" value="ECO:0007669"/>
    <property type="project" value="InterPro"/>
</dbReference>
<dbReference type="Pfam" id="PF01364">
    <property type="entry name" value="Peptidase_C25"/>
    <property type="match status" value="1"/>
</dbReference>
<feature type="domain" description="Gingipain" evidence="2">
    <location>
        <begin position="214"/>
        <end position="568"/>
    </location>
</feature>
<sequence length="761" mass="85054">MKHGIAVILMVSVIGLYGGEKIIEINGEPAQLRIESDGCYDHLSYSGGIRTGPPGAPGLPLVPIVVVLPQGAEKVNLEIIQITDEEVPGYYRPFPYQKPIPLNQNGTFTPPDLKTYQSQFPAQPVQLTGVGNLYGYRVASLLFYPVRYEPEGRLYLHRSIRLRLSYQIGGEINTASVDQLRSAKTNLRRMVLNPQDLDIYGPATFDRDGYREVFITAQDLVSSLEPLRYWRTKQGIPCTTVVAADIQNQYPGYDGPEKLRNFIIDVKDKWGAEYFLMVGDVGKIPYRFLGTPDSSMPSDHYFADLDGDWDANGNHIYGEWPDDSMDMYHDVFVGRFSVETPSECQTVVNKILTYEKNPPSGYLKKALLPAVLLGGHQWGDEVNDSIANCTPPGWQDIKLYQSQNNLTRSAVINEINSGVGFVHYAAHGNENGTYWAGGVDTVLHSTDVLNLTNGNKLGIHNAIACISGGFDLGEVNNDCFAEHLHNHSGGGAVAVIMNTRVGFFYPSGGMGPSEYLSFEFYRKAFREQIFRIGETHFFSKDVYVPTNDFFYMFCICELTLFGDPAMPMWFDEPKNQTVTHPDSIPLGNQNYTVTVTDGSSPIEDALVCIMTKKGEIYQYDYTNASGQITFQINPTTPDTMWVTSTALNFKPYEGFTVIGHPQVGEARSHRSLSFHLSLAPSILTDRMTISYGLTHTTHLTLSVLDIDGRVLAKLIDQDISPGHHQFQWDGTINHTRLSNGIYFLRLEAGNEYRLKKLIIMR</sequence>
<dbReference type="AlphaFoldDB" id="A0A660SM20"/>
<dbReference type="SUPFAM" id="SSF52129">
    <property type="entry name" value="Caspase-like"/>
    <property type="match status" value="1"/>
</dbReference>
<protein>
    <recommendedName>
        <fullName evidence="2">Gingipain domain-containing protein</fullName>
    </recommendedName>
</protein>
<dbReference type="InterPro" id="IPR029031">
    <property type="entry name" value="Gingipain_N_sf"/>
</dbReference>
<organism evidence="3 4">
    <name type="scientific">candidate division WOR-3 bacterium</name>
    <dbReference type="NCBI Taxonomy" id="2052148"/>
    <lineage>
        <taxon>Bacteria</taxon>
        <taxon>Bacteria division WOR-3</taxon>
    </lineage>
</organism>
<name>A0A660SM20_UNCW3</name>
<evidence type="ECO:0000256" key="1">
    <source>
        <dbReference type="ARBA" id="ARBA00022729"/>
    </source>
</evidence>
<evidence type="ECO:0000259" key="2">
    <source>
        <dbReference type="Pfam" id="PF01364"/>
    </source>
</evidence>
<dbReference type="Gene3D" id="2.60.40.10">
    <property type="entry name" value="Immunoglobulins"/>
    <property type="match status" value="1"/>
</dbReference>
<evidence type="ECO:0000313" key="4">
    <source>
        <dbReference type="Proteomes" id="UP000268469"/>
    </source>
</evidence>